<protein>
    <submittedName>
        <fullName evidence="2">Fatty acid desaturase</fullName>
    </submittedName>
</protein>
<dbReference type="RefSeq" id="WP_028305964.1">
    <property type="nucleotide sequence ID" value="NZ_JAURUR010000004.1"/>
</dbReference>
<comment type="caution">
    <text evidence="2">The sequence shown here is derived from an EMBL/GenBank/DDBJ whole genome shotgun (WGS) entry which is preliminary data.</text>
</comment>
<dbReference type="EMBL" id="JAURUR010000004">
    <property type="protein sequence ID" value="MDP9764303.1"/>
    <property type="molecule type" value="Genomic_DNA"/>
</dbReference>
<feature type="transmembrane region" description="Helical" evidence="1">
    <location>
        <begin position="51"/>
        <end position="69"/>
    </location>
</feature>
<keyword evidence="3" id="KW-1185">Reference proteome</keyword>
<feature type="transmembrane region" description="Helical" evidence="1">
    <location>
        <begin position="81"/>
        <end position="100"/>
    </location>
</feature>
<feature type="transmembrane region" description="Helical" evidence="1">
    <location>
        <begin position="124"/>
        <end position="142"/>
    </location>
</feature>
<evidence type="ECO:0000256" key="1">
    <source>
        <dbReference type="SAM" id="Phobius"/>
    </source>
</evidence>
<sequence length="145" mass="16263">MIQAFRQAPTDLQKRLEGVRTAFLLFNFIAAPLYMLEISLLGHWLDSPSSRWPYLALLLTFILTGLVLLGRRTGWVRTAFLAVMVVMTVTGLAGTFYHLLFNFEGEVDWAFQATTEALEGTRPVLAPLAFTHIGLTGLLCLYRAK</sequence>
<reference evidence="2 3" key="1">
    <citation type="submission" date="2023-07" db="EMBL/GenBank/DDBJ databases">
        <title>Genomic Encyclopedia of Type Strains, Phase IV (KMG-IV): sequencing the most valuable type-strain genomes for metagenomic binning, comparative biology and taxonomic classification.</title>
        <authorList>
            <person name="Goeker M."/>
        </authorList>
    </citation>
    <scope>NUCLEOTIDE SEQUENCE [LARGE SCALE GENOMIC DNA]</scope>
    <source>
        <strain evidence="2 3">NIO-1023</strain>
    </source>
</reference>
<accession>A0ABT9MCI8</accession>
<keyword evidence="1" id="KW-1133">Transmembrane helix</keyword>
<keyword evidence="1" id="KW-0472">Membrane</keyword>
<proteinExistence type="predicted"/>
<keyword evidence="1" id="KW-0812">Transmembrane</keyword>
<dbReference type="Proteomes" id="UP001232163">
    <property type="component" value="Unassembled WGS sequence"/>
</dbReference>
<evidence type="ECO:0000313" key="3">
    <source>
        <dbReference type="Proteomes" id="UP001232163"/>
    </source>
</evidence>
<organism evidence="2 3">
    <name type="scientific">Deinococcus enclensis</name>
    <dbReference type="NCBI Taxonomy" id="1049582"/>
    <lineage>
        <taxon>Bacteria</taxon>
        <taxon>Thermotogati</taxon>
        <taxon>Deinococcota</taxon>
        <taxon>Deinococci</taxon>
        <taxon>Deinococcales</taxon>
        <taxon>Deinococcaceae</taxon>
        <taxon>Deinococcus</taxon>
    </lineage>
</organism>
<feature type="transmembrane region" description="Helical" evidence="1">
    <location>
        <begin position="21"/>
        <end position="45"/>
    </location>
</feature>
<name>A0ABT9MCI8_9DEIO</name>
<gene>
    <name evidence="2" type="ORF">QO006_001728</name>
</gene>
<evidence type="ECO:0000313" key="2">
    <source>
        <dbReference type="EMBL" id="MDP9764303.1"/>
    </source>
</evidence>